<name>A0AA38SKI5_9ASTR</name>
<comment type="caution">
    <text evidence="4">The sequence shown here is derived from an EMBL/GenBank/DDBJ whole genome shotgun (WGS) entry which is preliminary data.</text>
</comment>
<dbReference type="AlphaFoldDB" id="A0AA38SKI5"/>
<gene>
    <name evidence="4" type="ORF">OSB04_027064</name>
</gene>
<keyword evidence="5" id="KW-1185">Reference proteome</keyword>
<evidence type="ECO:0000256" key="2">
    <source>
        <dbReference type="ARBA" id="ARBA00022679"/>
    </source>
</evidence>
<dbReference type="InterPro" id="IPR002213">
    <property type="entry name" value="UDP_glucos_trans"/>
</dbReference>
<dbReference type="GO" id="GO:0035251">
    <property type="term" value="F:UDP-glucosyltransferase activity"/>
    <property type="evidence" value="ECO:0007669"/>
    <property type="project" value="TreeGrafter"/>
</dbReference>
<dbReference type="SUPFAM" id="SSF53756">
    <property type="entry name" value="UDP-Glycosyltransferase/glycogen phosphorylase"/>
    <property type="match status" value="1"/>
</dbReference>
<evidence type="ECO:0000256" key="1">
    <source>
        <dbReference type="ARBA" id="ARBA00009995"/>
    </source>
</evidence>
<dbReference type="Pfam" id="PF00201">
    <property type="entry name" value="UDPGT"/>
    <property type="match status" value="1"/>
</dbReference>
<evidence type="ECO:0000256" key="3">
    <source>
        <dbReference type="RuleBase" id="RU003718"/>
    </source>
</evidence>
<dbReference type="Gene3D" id="3.40.50.2000">
    <property type="entry name" value="Glycogen Phosphorylase B"/>
    <property type="match status" value="2"/>
</dbReference>
<evidence type="ECO:0000313" key="4">
    <source>
        <dbReference type="EMBL" id="KAJ9540558.1"/>
    </source>
</evidence>
<dbReference type="Proteomes" id="UP001172457">
    <property type="component" value="Chromosome 7"/>
</dbReference>
<dbReference type="CDD" id="cd03784">
    <property type="entry name" value="GT1_Gtf-like"/>
    <property type="match status" value="1"/>
</dbReference>
<organism evidence="4 5">
    <name type="scientific">Centaurea solstitialis</name>
    <name type="common">yellow star-thistle</name>
    <dbReference type="NCBI Taxonomy" id="347529"/>
    <lineage>
        <taxon>Eukaryota</taxon>
        <taxon>Viridiplantae</taxon>
        <taxon>Streptophyta</taxon>
        <taxon>Embryophyta</taxon>
        <taxon>Tracheophyta</taxon>
        <taxon>Spermatophyta</taxon>
        <taxon>Magnoliopsida</taxon>
        <taxon>eudicotyledons</taxon>
        <taxon>Gunneridae</taxon>
        <taxon>Pentapetalae</taxon>
        <taxon>asterids</taxon>
        <taxon>campanulids</taxon>
        <taxon>Asterales</taxon>
        <taxon>Asteraceae</taxon>
        <taxon>Carduoideae</taxon>
        <taxon>Cardueae</taxon>
        <taxon>Centaureinae</taxon>
        <taxon>Centaurea</taxon>
    </lineage>
</organism>
<evidence type="ECO:0000313" key="5">
    <source>
        <dbReference type="Proteomes" id="UP001172457"/>
    </source>
</evidence>
<protein>
    <recommendedName>
        <fullName evidence="6">UDP-glycosyltransferases domain-containing protein</fullName>
    </recommendedName>
</protein>
<keyword evidence="3" id="KW-0328">Glycosyltransferase</keyword>
<sequence length="325" mass="36719">MPTVIAQNPSLFDAKSETDQVAVPEFPWMTVTRLDFGESFSFNDINKPLVDWVMEQVIATTKSYGLVTNSFYELEPVYADYWNANSAPKSWSVGPFCLTEEIVEQNGFLSTEEKVKPWWMVWLDEKLRVGSWVLYVAFGSQAEISVEQMEEIKIGLERSDANFLWVVRGKKGGFGDGFEERVKGRGVVVGEWVNQREILEHESVKGFVSHCGWNSVLESVCGGVPMVAWPLMAEQPLNAKFVVEEVGIGVRVETCNGRLDGFVGWEVLEKRVREVMEGEKGKEMRRKVEELREAAVAAVEEGGSSWRSMNEMIEELQGKQVNQLA</sequence>
<dbReference type="EMBL" id="JARYMX010000007">
    <property type="protein sequence ID" value="KAJ9540558.1"/>
    <property type="molecule type" value="Genomic_DNA"/>
</dbReference>
<keyword evidence="2 3" id="KW-0808">Transferase</keyword>
<evidence type="ECO:0008006" key="6">
    <source>
        <dbReference type="Google" id="ProtNLM"/>
    </source>
</evidence>
<dbReference type="InterPro" id="IPR035595">
    <property type="entry name" value="UDP_glycos_trans_CS"/>
</dbReference>
<proteinExistence type="inferred from homology"/>
<dbReference type="PROSITE" id="PS00375">
    <property type="entry name" value="UDPGT"/>
    <property type="match status" value="1"/>
</dbReference>
<reference evidence="4" key="1">
    <citation type="submission" date="2023-03" db="EMBL/GenBank/DDBJ databases">
        <title>Chromosome-scale reference genome and RAD-based genetic map of yellow starthistle (Centaurea solstitialis) reveal putative structural variation and QTLs associated with invader traits.</title>
        <authorList>
            <person name="Reatini B."/>
            <person name="Cang F.A."/>
            <person name="Jiang Q."/>
            <person name="Mckibben M.T.W."/>
            <person name="Barker M.S."/>
            <person name="Rieseberg L.H."/>
            <person name="Dlugosch K.M."/>
        </authorList>
    </citation>
    <scope>NUCLEOTIDE SEQUENCE</scope>
    <source>
        <strain evidence="4">CAN-66</strain>
        <tissue evidence="4">Leaf</tissue>
    </source>
</reference>
<accession>A0AA38SKI5</accession>
<comment type="similarity">
    <text evidence="1 3">Belongs to the UDP-glycosyltransferase family.</text>
</comment>
<dbReference type="PANTHER" id="PTHR48047:SF51">
    <property type="entry name" value="GLYCOSYLTRANSFERASE"/>
    <property type="match status" value="1"/>
</dbReference>
<dbReference type="FunFam" id="3.40.50.2000:FF:000107">
    <property type="entry name" value="Glycosyltransferase"/>
    <property type="match status" value="1"/>
</dbReference>
<dbReference type="PANTHER" id="PTHR48047">
    <property type="entry name" value="GLYCOSYLTRANSFERASE"/>
    <property type="match status" value="1"/>
</dbReference>